<comment type="caution">
    <text evidence="12">The sequence shown here is derived from an EMBL/GenBank/DDBJ whole genome shotgun (WGS) entry which is preliminary data.</text>
</comment>
<feature type="binding site" evidence="10">
    <location>
        <begin position="215"/>
        <end position="216"/>
    </location>
    <ligand>
        <name>NADP(+)</name>
        <dbReference type="ChEBI" id="CHEBI:58349"/>
    </ligand>
</feature>
<feature type="binding site" evidence="9">
    <location>
        <position position="43"/>
    </location>
    <ligand>
        <name>FAD</name>
        <dbReference type="ChEBI" id="CHEBI:57692"/>
    </ligand>
</feature>
<protein>
    <recommendedName>
        <fullName evidence="8">NADPH:adrenodoxin oxidoreductase, mitochondrial</fullName>
        <ecNumber evidence="8">1.18.1.6</ecNumber>
    </recommendedName>
</protein>
<keyword evidence="6 8" id="KW-0560">Oxidoreductase</keyword>
<evidence type="ECO:0000313" key="13">
    <source>
        <dbReference type="Proteomes" id="UP001150569"/>
    </source>
</evidence>
<evidence type="ECO:0000256" key="1">
    <source>
        <dbReference type="ARBA" id="ARBA00001974"/>
    </source>
</evidence>
<evidence type="ECO:0000256" key="7">
    <source>
        <dbReference type="ARBA" id="ARBA00048933"/>
    </source>
</evidence>
<evidence type="ECO:0000256" key="8">
    <source>
        <dbReference type="PIRNR" id="PIRNR000362"/>
    </source>
</evidence>
<proteinExistence type="inferred from homology"/>
<dbReference type="Gene3D" id="3.40.50.720">
    <property type="entry name" value="NAD(P)-binding Rossmann-like Domain"/>
    <property type="match status" value="1"/>
</dbReference>
<dbReference type="EMBL" id="JANBPT010001710">
    <property type="protein sequence ID" value="KAJ1905623.1"/>
    <property type="molecule type" value="Genomic_DNA"/>
</dbReference>
<keyword evidence="4 8" id="KW-0274">FAD</keyword>
<accession>A0A9W8DGK9</accession>
<feature type="binding site" evidence="9">
    <location>
        <position position="458"/>
    </location>
    <ligand>
        <name>FAD</name>
        <dbReference type="ChEBI" id="CHEBI:57692"/>
    </ligand>
</feature>
<dbReference type="GO" id="GO:0016491">
    <property type="term" value="F:oxidoreductase activity"/>
    <property type="evidence" value="ECO:0007669"/>
    <property type="project" value="UniProtKB-KW"/>
</dbReference>
<dbReference type="PANTHER" id="PTHR48467">
    <property type="entry name" value="GLUTAMATE SYNTHASE 1 [NADH], CHLOROPLASTIC-LIKE"/>
    <property type="match status" value="1"/>
</dbReference>
<feature type="binding site" evidence="10">
    <location>
        <position position="465"/>
    </location>
    <ligand>
        <name>NADP(+)</name>
        <dbReference type="ChEBI" id="CHEBI:58349"/>
    </ligand>
</feature>
<feature type="binding site" evidence="10">
    <location>
        <position position="227"/>
    </location>
    <ligand>
        <name>NADP(+)</name>
        <dbReference type="ChEBI" id="CHEBI:58349"/>
    </ligand>
</feature>
<keyword evidence="3 8" id="KW-0285">Flavoprotein</keyword>
<dbReference type="Gene3D" id="3.50.50.60">
    <property type="entry name" value="FAD/NAD(P)-binding domain"/>
    <property type="match status" value="1"/>
</dbReference>
<organism evidence="12 13">
    <name type="scientific">Tieghemiomyces parasiticus</name>
    <dbReference type="NCBI Taxonomy" id="78921"/>
    <lineage>
        <taxon>Eukaryota</taxon>
        <taxon>Fungi</taxon>
        <taxon>Fungi incertae sedis</taxon>
        <taxon>Zoopagomycota</taxon>
        <taxon>Kickxellomycotina</taxon>
        <taxon>Dimargaritomycetes</taxon>
        <taxon>Dimargaritales</taxon>
        <taxon>Dimargaritaceae</taxon>
        <taxon>Tieghemiomyces</taxon>
    </lineage>
</organism>
<comment type="cofactor">
    <cofactor evidence="1 8 9">
        <name>FAD</name>
        <dbReference type="ChEBI" id="CHEBI:57692"/>
    </cofactor>
</comment>
<keyword evidence="8" id="KW-0496">Mitochondrion</keyword>
<dbReference type="InterPro" id="IPR021163">
    <property type="entry name" value="Ferredox_Rdtase_adrenod"/>
</dbReference>
<comment type="similarity">
    <text evidence="2 8">Belongs to the ferredoxin--NADP reductase type 1 family.</text>
</comment>
<dbReference type="GO" id="GO:0005739">
    <property type="term" value="C:mitochondrion"/>
    <property type="evidence" value="ECO:0007669"/>
    <property type="project" value="UniProtKB-SubCell"/>
</dbReference>
<comment type="subcellular location">
    <subcellularLocation>
        <location evidence="8">Mitochondrion</location>
    </subcellularLocation>
</comment>
<evidence type="ECO:0000256" key="11">
    <source>
        <dbReference type="SAM" id="MobiDB-lite"/>
    </source>
</evidence>
<evidence type="ECO:0000256" key="3">
    <source>
        <dbReference type="ARBA" id="ARBA00022630"/>
    </source>
</evidence>
<reference evidence="12" key="1">
    <citation type="submission" date="2022-07" db="EMBL/GenBank/DDBJ databases">
        <title>Phylogenomic reconstructions and comparative analyses of Kickxellomycotina fungi.</title>
        <authorList>
            <person name="Reynolds N.K."/>
            <person name="Stajich J.E."/>
            <person name="Barry K."/>
            <person name="Grigoriev I.V."/>
            <person name="Crous P."/>
            <person name="Smith M.E."/>
        </authorList>
    </citation>
    <scope>NUCLEOTIDE SEQUENCE</scope>
    <source>
        <strain evidence="12">RSA 861</strain>
    </source>
</reference>
<gene>
    <name evidence="12" type="primary">ARH1_2</name>
    <name evidence="12" type="ORF">IWQ60_012245</name>
</gene>
<keyword evidence="13" id="KW-1185">Reference proteome</keyword>
<feature type="region of interest" description="Disordered" evidence="11">
    <location>
        <begin position="307"/>
        <end position="327"/>
    </location>
</feature>
<dbReference type="EC" id="1.18.1.6" evidence="8"/>
<evidence type="ECO:0000256" key="9">
    <source>
        <dbReference type="PIRSR" id="PIRSR000362-1"/>
    </source>
</evidence>
<feature type="binding site" evidence="10">
    <location>
        <begin position="171"/>
        <end position="174"/>
    </location>
    <ligand>
        <name>NADP(+)</name>
        <dbReference type="ChEBI" id="CHEBI:58349"/>
    </ligand>
</feature>
<dbReference type="AlphaFoldDB" id="A0A9W8DGK9"/>
<feature type="binding site" evidence="9">
    <location>
        <position position="35"/>
    </location>
    <ligand>
        <name>FAD</name>
        <dbReference type="ChEBI" id="CHEBI:57692"/>
    </ligand>
</feature>
<dbReference type="PANTHER" id="PTHR48467:SF1">
    <property type="entry name" value="GLUTAMATE SYNTHASE 1 [NADH], CHLOROPLASTIC-LIKE"/>
    <property type="match status" value="1"/>
</dbReference>
<comment type="catalytic activity">
    <reaction evidence="7 8">
        <text>2 reduced [adrenodoxin] + NADP(+) + H(+) = 2 oxidized [adrenodoxin] + NADPH</text>
        <dbReference type="Rhea" id="RHEA:42312"/>
        <dbReference type="Rhea" id="RHEA-COMP:9998"/>
        <dbReference type="Rhea" id="RHEA-COMP:9999"/>
        <dbReference type="ChEBI" id="CHEBI:15378"/>
        <dbReference type="ChEBI" id="CHEBI:33737"/>
        <dbReference type="ChEBI" id="CHEBI:33738"/>
        <dbReference type="ChEBI" id="CHEBI:57783"/>
        <dbReference type="ChEBI" id="CHEBI:58349"/>
        <dbReference type="EC" id="1.18.1.6"/>
    </reaction>
</comment>
<feature type="binding site" evidence="9">
    <location>
        <begin position="465"/>
        <end position="467"/>
    </location>
    <ligand>
        <name>FAD</name>
        <dbReference type="ChEBI" id="CHEBI:57692"/>
    </ligand>
</feature>
<name>A0A9W8DGK9_9FUNG</name>
<evidence type="ECO:0000256" key="5">
    <source>
        <dbReference type="ARBA" id="ARBA00022857"/>
    </source>
</evidence>
<evidence type="ECO:0000256" key="10">
    <source>
        <dbReference type="PIRSR" id="PIRSR000362-2"/>
    </source>
</evidence>
<keyword evidence="5 8" id="KW-0521">NADP</keyword>
<dbReference type="InterPro" id="IPR036188">
    <property type="entry name" value="FAD/NAD-bd_sf"/>
</dbReference>
<evidence type="ECO:0000256" key="6">
    <source>
        <dbReference type="ARBA" id="ARBA00023002"/>
    </source>
</evidence>
<evidence type="ECO:0000256" key="4">
    <source>
        <dbReference type="ARBA" id="ARBA00022827"/>
    </source>
</evidence>
<dbReference type="SUPFAM" id="SSF51971">
    <property type="entry name" value="Nucleotide-binding domain"/>
    <property type="match status" value="1"/>
</dbReference>
<evidence type="ECO:0000256" key="2">
    <source>
        <dbReference type="ARBA" id="ARBA00008312"/>
    </source>
</evidence>
<evidence type="ECO:0000313" key="12">
    <source>
        <dbReference type="EMBL" id="KAJ1905623.1"/>
    </source>
</evidence>
<feature type="binding site" evidence="9">
    <location>
        <position position="13"/>
    </location>
    <ligand>
        <name>FAD</name>
        <dbReference type="ChEBI" id="CHEBI:57692"/>
    </ligand>
</feature>
<dbReference type="Proteomes" id="UP001150569">
    <property type="component" value="Unassembled WGS sequence"/>
</dbReference>
<dbReference type="OrthoDB" id="333024at2759"/>
<sequence length="564" mass="62187">MATRLAIVGSGPAGFYTAARLLGRAPESLRIDMFESLPIPHGLVRYGVAPDHPEVKTVINRFDEVAASPAFRFFGNVTIGRDLTVADLRRHYDGVVLAYGAAEDRPLGLADETTTRGVISARAFVGWYNGHPDFQHLAEPTAPVPSLSTPLTSGVHLPDLADVETAVIVGHGNVALDVARVLLTPVDVLARTDMPEYALEHLRRSRVRHVHLLGRRGPLQVQFTTKELREMFRIAGGGVKLVTDYPLLTEELNRHKDYIAGRRPLKRLLDLLYKEATIGQRSPSERVPSSGKTWHLDFLRTPHALEHQPLRPPATPTLTPTVTAGDDDPTTFPVSPSSYRHNLTGLVVTHNRLVGPVESARAELTGALETIPTQLLMRSIGYRSTPIDPDIPFDGQEHVVPNVHGKVVVDDYQYYRPNRLSSAMVPSSSSSSSSSSSPLSDVATDYPTFPLGMYVSGWLKRGPKGVIVSTMNDAFETAETILADLNQKQQQQQVRGGALSSHGEETGVKDITEVLQERRVRPVTYQDWKKVERHELAHGTTLQKPREKVTHLDRVWEILGTQAP</sequence>
<feature type="binding site" evidence="9">
    <location>
        <position position="79"/>
    </location>
    <ligand>
        <name>FAD</name>
        <dbReference type="ChEBI" id="CHEBI:57692"/>
    </ligand>
</feature>
<dbReference type="PRINTS" id="PR00419">
    <property type="entry name" value="ADXRDTASE"/>
</dbReference>
<dbReference type="InterPro" id="IPR055275">
    <property type="entry name" value="Ferredox_Rdtase"/>
</dbReference>
<dbReference type="PIRSF" id="PIRSF000362">
    <property type="entry name" value="FNR"/>
    <property type="match status" value="1"/>
</dbReference>